<name>X1D2B9_9ZZZZ</name>
<proteinExistence type="predicted"/>
<evidence type="ECO:0000313" key="2">
    <source>
        <dbReference type="EMBL" id="GAH14916.1"/>
    </source>
</evidence>
<keyword evidence="1" id="KW-1133">Transmembrane helix</keyword>
<dbReference type="AlphaFoldDB" id="X1D2B9"/>
<feature type="non-terminal residue" evidence="2">
    <location>
        <position position="1"/>
    </location>
</feature>
<keyword evidence="1" id="KW-0812">Transmembrane</keyword>
<accession>X1D2B9</accession>
<dbReference type="EMBL" id="BART01032806">
    <property type="protein sequence ID" value="GAH14916.1"/>
    <property type="molecule type" value="Genomic_DNA"/>
</dbReference>
<protein>
    <submittedName>
        <fullName evidence="2">Uncharacterized protein</fullName>
    </submittedName>
</protein>
<feature type="transmembrane region" description="Helical" evidence="1">
    <location>
        <begin position="40"/>
        <end position="60"/>
    </location>
</feature>
<keyword evidence="1" id="KW-0472">Membrane</keyword>
<reference evidence="2" key="1">
    <citation type="journal article" date="2014" name="Front. Microbiol.">
        <title>High frequency of phylogenetically diverse reductive dehalogenase-homologous genes in deep subseafloor sedimentary metagenomes.</title>
        <authorList>
            <person name="Kawai M."/>
            <person name="Futagami T."/>
            <person name="Toyoda A."/>
            <person name="Takaki Y."/>
            <person name="Nishi S."/>
            <person name="Hori S."/>
            <person name="Arai W."/>
            <person name="Tsubouchi T."/>
            <person name="Morono Y."/>
            <person name="Uchiyama I."/>
            <person name="Ito T."/>
            <person name="Fujiyama A."/>
            <person name="Inagaki F."/>
            <person name="Takami H."/>
        </authorList>
    </citation>
    <scope>NUCLEOTIDE SEQUENCE</scope>
    <source>
        <strain evidence="2">Expedition CK06-06</strain>
    </source>
</reference>
<organism evidence="2">
    <name type="scientific">marine sediment metagenome</name>
    <dbReference type="NCBI Taxonomy" id="412755"/>
    <lineage>
        <taxon>unclassified sequences</taxon>
        <taxon>metagenomes</taxon>
        <taxon>ecological metagenomes</taxon>
    </lineage>
</organism>
<gene>
    <name evidence="2" type="ORF">S01H4_56586</name>
</gene>
<evidence type="ECO:0000256" key="1">
    <source>
        <dbReference type="SAM" id="Phobius"/>
    </source>
</evidence>
<comment type="caution">
    <text evidence="2">The sequence shown here is derived from an EMBL/GenBank/DDBJ whole genome shotgun (WGS) entry which is preliminary data.</text>
</comment>
<sequence>HKYPFEGRLLLFITPCMILIIAQGIDYIQRKMAQNSRLLGLALVCILLIQPVILAGYRLIKPRAPEELRPVMHYLNEHHEQEDVIYVYYASLNAFQYYSSRFDYTDDYIIGIEARNDWINYYKDNPTGNLKVRKKT</sequence>